<keyword evidence="2" id="KW-1185">Reference proteome</keyword>
<organism evidence="1 2">
    <name type="scientific">Vescimonas fastidiosa</name>
    <dbReference type="NCBI Taxonomy" id="2714353"/>
    <lineage>
        <taxon>Bacteria</taxon>
        <taxon>Bacillati</taxon>
        <taxon>Bacillota</taxon>
        <taxon>Clostridia</taxon>
        <taxon>Eubacteriales</taxon>
        <taxon>Oscillospiraceae</taxon>
        <taxon>Vescimonas</taxon>
    </lineage>
</organism>
<dbReference type="Proteomes" id="UP000681343">
    <property type="component" value="Chromosome"/>
</dbReference>
<evidence type="ECO:0000313" key="1">
    <source>
        <dbReference type="EMBL" id="BCK78442.1"/>
    </source>
</evidence>
<evidence type="ECO:0000313" key="2">
    <source>
        <dbReference type="Proteomes" id="UP000681343"/>
    </source>
</evidence>
<sequence>MKRITLIVGHYGSGKTEFSVNHVINLKKQYDKVAILDMDIANPYFRSRERQEFLEDMGIAIHFNSFGYDITEDLPAISACMKAPLENKDYMVVADVGGDNAGARVLNQFKKYFVDESDCEMLIVVNANRPETDTLEGALYHIQTIQAETGLKVKGLISNTHLLRETKVEDILKGYQLCRDISRETGIPITYTTCVEKLVPELEKAKAEQGLDDMVIYPIKLYMRPTWLDRK</sequence>
<dbReference type="RefSeq" id="WP_212819234.1">
    <property type="nucleotide sequence ID" value="NZ_AP023415.1"/>
</dbReference>
<dbReference type="KEGG" id="vfa:MM35RIKEN_06340"/>
<protein>
    <recommendedName>
        <fullName evidence="3">ATP-binding protein</fullName>
    </recommendedName>
</protein>
<proteinExistence type="predicted"/>
<dbReference type="EMBL" id="AP023415">
    <property type="protein sequence ID" value="BCK78442.1"/>
    <property type="molecule type" value="Genomic_DNA"/>
</dbReference>
<dbReference type="SUPFAM" id="SSF52540">
    <property type="entry name" value="P-loop containing nucleoside triphosphate hydrolases"/>
    <property type="match status" value="1"/>
</dbReference>
<reference evidence="1" key="1">
    <citation type="submission" date="2020-09" db="EMBL/GenBank/DDBJ databases">
        <title>New species isolated from human feces.</title>
        <authorList>
            <person name="Kitahara M."/>
            <person name="Shigeno Y."/>
            <person name="Shime M."/>
            <person name="Matsumoto Y."/>
            <person name="Nakamura S."/>
            <person name="Motooka D."/>
            <person name="Fukuoka S."/>
            <person name="Nishikawa H."/>
            <person name="Benno Y."/>
        </authorList>
    </citation>
    <scope>NUCLEOTIDE SEQUENCE</scope>
    <source>
        <strain evidence="1">MM35</strain>
    </source>
</reference>
<name>A0A810PWG1_9FIRM</name>
<dbReference type="InterPro" id="IPR027417">
    <property type="entry name" value="P-loop_NTPase"/>
</dbReference>
<evidence type="ECO:0008006" key="3">
    <source>
        <dbReference type="Google" id="ProtNLM"/>
    </source>
</evidence>
<dbReference type="Gene3D" id="3.40.50.300">
    <property type="entry name" value="P-loop containing nucleotide triphosphate hydrolases"/>
    <property type="match status" value="1"/>
</dbReference>
<dbReference type="AlphaFoldDB" id="A0A810PWG1"/>
<gene>
    <name evidence="1" type="ORF">MM35RIKEN_06340</name>
</gene>
<accession>A0A810PWG1</accession>